<accession>A0ABR1G301</accession>
<keyword evidence="2" id="KW-1185">Reference proteome</keyword>
<dbReference type="PANTHER" id="PTHR13244">
    <property type="entry name" value="ZINC FINGER MYND DOMAIN CONTAINING PROTEIN 10"/>
    <property type="match status" value="1"/>
</dbReference>
<evidence type="ECO:0000313" key="1">
    <source>
        <dbReference type="EMBL" id="KAK7247722.1"/>
    </source>
</evidence>
<comment type="caution">
    <text evidence="1">The sequence shown here is derived from an EMBL/GenBank/DDBJ whole genome shotgun (WGS) entry which is preliminary data.</text>
</comment>
<organism evidence="1 2">
    <name type="scientific">Aureococcus anophagefferens</name>
    <name type="common">Harmful bloom alga</name>
    <dbReference type="NCBI Taxonomy" id="44056"/>
    <lineage>
        <taxon>Eukaryota</taxon>
        <taxon>Sar</taxon>
        <taxon>Stramenopiles</taxon>
        <taxon>Ochrophyta</taxon>
        <taxon>Pelagophyceae</taxon>
        <taxon>Pelagomonadales</taxon>
        <taxon>Pelagomonadaceae</taxon>
        <taxon>Aureococcus</taxon>
    </lineage>
</organism>
<gene>
    <name evidence="1" type="primary">ZMYND10</name>
    <name evidence="1" type="ORF">SO694_00088036</name>
</gene>
<dbReference type="PANTHER" id="PTHR13244:SF7">
    <property type="entry name" value="ZINC FINGER MYND DOMAIN-CONTAINING PROTEIN 10"/>
    <property type="match status" value="1"/>
</dbReference>
<name>A0ABR1G301_AURAN</name>
<proteinExistence type="predicted"/>
<sequence length="636" mass="69617">MAKPGERPKSDWAVPERLGGLKVERAEDDSGGVGGHVLMVGEAERIIENLKQFDIADVGSRAWMEQHASMEKLNQQAHASARDKSDEFVLEAFLTFDKLPTLVYDLILSEQWREKVYPYLEADIVGASEDRESEATRAKCMRCYFVLFHETTVVNLLECLCYHAHAVGNVRDASLDLTDYCARRLAALHSKAKLFRAAKPAKDAAQSPGDFARSLEKRSAKEELDQQSLEIEFSASVSCVALVRMVVEHLGELTVAGMSRLLETHDFLLSIVPLLEHPPWTRARYERVDADDDSDEPKKKRVWQKLQEGDWKDVPTDRLLDVTKLEAQAWLALYHLTLHPEVRKRYGFDAYRKQTLLRARRFINDVLLDQLPVLADLQRFMDELAIVAAPEPTAVGDSGCLLQQVAAFHEAINRGADFEAVAKRQLETIWASADVASDDLKQLVEVYAGDAALGLDDDAAASVANSVGALDLDKLMKDLDGKQAAPDGENDARAANVAVPTTPPVALHLEDARARRPAVRRPATPSPGDAKVVAADDGATFLRRKWTLDGPVKCAGDDGLVLRVSFAGGVERALASGPLGLPGALDPPPPKKLWRQLGAVADGLAAQVLLKCDVPLPGATAPTYRADALFVSTPAP</sequence>
<reference evidence="1 2" key="1">
    <citation type="submission" date="2024-03" db="EMBL/GenBank/DDBJ databases">
        <title>Aureococcus anophagefferens CCMP1851 and Kratosvirus quantuckense: Draft genome of a second virus-susceptible host strain in the model system.</title>
        <authorList>
            <person name="Chase E."/>
            <person name="Truchon A.R."/>
            <person name="Schepens W."/>
            <person name="Wilhelm S.W."/>
        </authorList>
    </citation>
    <scope>NUCLEOTIDE SEQUENCE [LARGE SCALE GENOMIC DNA]</scope>
    <source>
        <strain evidence="1 2">CCMP1851</strain>
    </source>
</reference>
<protein>
    <submittedName>
        <fullName evidence="1">Zinc finger MYND-type containing protein</fullName>
    </submittedName>
</protein>
<dbReference type="InterPro" id="IPR052298">
    <property type="entry name" value="ZMYND10"/>
</dbReference>
<dbReference type="EMBL" id="JBBJCI010000128">
    <property type="protein sequence ID" value="KAK7247722.1"/>
    <property type="molecule type" value="Genomic_DNA"/>
</dbReference>
<evidence type="ECO:0000313" key="2">
    <source>
        <dbReference type="Proteomes" id="UP001363151"/>
    </source>
</evidence>
<dbReference type="Proteomes" id="UP001363151">
    <property type="component" value="Unassembled WGS sequence"/>
</dbReference>